<keyword evidence="2" id="KW-1185">Reference proteome</keyword>
<reference evidence="1 2" key="1">
    <citation type="submission" date="2022-09" db="EMBL/GenBank/DDBJ databases">
        <authorList>
            <person name="Giprobiosintez L."/>
        </authorList>
    </citation>
    <scope>NUCLEOTIDE SEQUENCE [LARGE SCALE GENOMIC DNA]</scope>
    <source>
        <strain evidence="2">VKPM-B-12549 (GBS-15)</strain>
    </source>
</reference>
<name>A0ABZ2F2Z2_METCP</name>
<dbReference type="RefSeq" id="WP_198321690.1">
    <property type="nucleotide sequence ID" value="NZ_CP104311.1"/>
</dbReference>
<dbReference type="EMBL" id="CP104311">
    <property type="protein sequence ID" value="WWF00769.1"/>
    <property type="molecule type" value="Genomic_DNA"/>
</dbReference>
<evidence type="ECO:0000313" key="1">
    <source>
        <dbReference type="EMBL" id="WWF00769.1"/>
    </source>
</evidence>
<protein>
    <submittedName>
        <fullName evidence="1">Uncharacterized protein</fullName>
    </submittedName>
</protein>
<gene>
    <name evidence="1" type="ORF">N4J17_09765</name>
</gene>
<sequence length="113" mass="12839">MRRPTKLTIDPQRITSPEHAEIAQQVGEIRMHATNQILSYVVRGDVVRTFRMTGHAADAIRAIGGNELKARVLVQLIDRFEYLICQGFGLTAALYELLDEGWLIKIENFETVE</sequence>
<evidence type="ECO:0000313" key="2">
    <source>
        <dbReference type="Proteomes" id="UP001359308"/>
    </source>
</evidence>
<organism evidence="1 2">
    <name type="scientific">Methylococcus capsulatus</name>
    <dbReference type="NCBI Taxonomy" id="414"/>
    <lineage>
        <taxon>Bacteria</taxon>
        <taxon>Pseudomonadati</taxon>
        <taxon>Pseudomonadota</taxon>
        <taxon>Gammaproteobacteria</taxon>
        <taxon>Methylococcales</taxon>
        <taxon>Methylococcaceae</taxon>
        <taxon>Methylococcus</taxon>
    </lineage>
</organism>
<proteinExistence type="predicted"/>
<dbReference type="Proteomes" id="UP001359308">
    <property type="component" value="Chromosome"/>
</dbReference>
<accession>A0ABZ2F2Z2</accession>